<protein>
    <submittedName>
        <fullName evidence="4">ABC transporter substrate-binding protein</fullName>
    </submittedName>
</protein>
<keyword evidence="2" id="KW-0732">Signal</keyword>
<evidence type="ECO:0000313" key="5">
    <source>
        <dbReference type="Proteomes" id="UP000323454"/>
    </source>
</evidence>
<dbReference type="Proteomes" id="UP000323454">
    <property type="component" value="Unassembled WGS sequence"/>
</dbReference>
<name>A0A5B2X414_9PSEU</name>
<dbReference type="Pfam" id="PF13458">
    <property type="entry name" value="Peripla_BP_6"/>
    <property type="match status" value="1"/>
</dbReference>
<feature type="domain" description="Leucine-binding protein" evidence="3">
    <location>
        <begin position="23"/>
        <end position="321"/>
    </location>
</feature>
<dbReference type="PANTHER" id="PTHR47628:SF1">
    <property type="entry name" value="ALIPHATIC AMIDASE EXPRESSION-REGULATING PROTEIN"/>
    <property type="match status" value="1"/>
</dbReference>
<proteinExistence type="inferred from homology"/>
<dbReference type="PANTHER" id="PTHR47628">
    <property type="match status" value="1"/>
</dbReference>
<reference evidence="4 5" key="2">
    <citation type="submission" date="2019-09" db="EMBL/GenBank/DDBJ databases">
        <authorList>
            <person name="Jin C."/>
        </authorList>
    </citation>
    <scope>NUCLEOTIDE SEQUENCE [LARGE SCALE GENOMIC DNA]</scope>
    <source>
        <strain evidence="4 5">AN110305</strain>
    </source>
</reference>
<evidence type="ECO:0000256" key="2">
    <source>
        <dbReference type="ARBA" id="ARBA00022729"/>
    </source>
</evidence>
<dbReference type="AlphaFoldDB" id="A0A5B2X414"/>
<dbReference type="OrthoDB" id="7337537at2"/>
<dbReference type="InterPro" id="IPR028082">
    <property type="entry name" value="Peripla_BP_I"/>
</dbReference>
<comment type="caution">
    <text evidence="4">The sequence shown here is derived from an EMBL/GenBank/DDBJ whole genome shotgun (WGS) entry which is preliminary data.</text>
</comment>
<reference evidence="4 5" key="1">
    <citation type="submission" date="2019-09" db="EMBL/GenBank/DDBJ databases">
        <title>Goodfellowia gen. nov., a new genus of the Pseudonocardineae related to Actinoalloteichus, containing Goodfellowia coeruleoviolacea gen. nov., comb. nov. gen. nov., comb. nov.</title>
        <authorList>
            <person name="Labeda D."/>
        </authorList>
    </citation>
    <scope>NUCLEOTIDE SEQUENCE [LARGE SCALE GENOMIC DNA]</scope>
    <source>
        <strain evidence="4 5">AN110305</strain>
    </source>
</reference>
<sequence>MTEDAVLVDPLDALLQGPDRHALRVGLAVPTSGALGLTGPSALACAVLAAEEVNAAGGVRGRRLELVLVDAGRGPREVAEELGRLVGAGVLDAVCGYHTSDVHRRLEAVTAGRLPYVFTPPHEGGTRAEGVVLLGEGPREQLLPVMTGLAARPSLRRWALVGNDYIWPWAVHTTAARMLRSLGAEVVLHELVPFGGVRPERLIERVRRSRAQAVLLSLVGRDLVIFNRAFHHAGLDRAVLRVSGALEENGLLEAGGDDSGELYAAMRWFASDEDGDGFSARYEQRWGPTAPSLGAYAQGCYEGVRHVAELGRAESLTARAVSNRRAAPAARVRLARADGLALTVVP</sequence>
<keyword evidence="5" id="KW-1185">Reference proteome</keyword>
<comment type="similarity">
    <text evidence="1">Belongs to the leucine-binding protein family.</text>
</comment>
<dbReference type="CDD" id="cd06358">
    <property type="entry name" value="PBP1_NHase"/>
    <property type="match status" value="1"/>
</dbReference>
<dbReference type="InterPro" id="IPR028081">
    <property type="entry name" value="Leu-bd"/>
</dbReference>
<accession>A0A5B2X414</accession>
<evidence type="ECO:0000313" key="4">
    <source>
        <dbReference type="EMBL" id="KAA2258047.1"/>
    </source>
</evidence>
<evidence type="ECO:0000259" key="3">
    <source>
        <dbReference type="Pfam" id="PF13458"/>
    </source>
</evidence>
<dbReference type="EMBL" id="VUOB01000042">
    <property type="protein sequence ID" value="KAA2258047.1"/>
    <property type="molecule type" value="Genomic_DNA"/>
</dbReference>
<dbReference type="Gene3D" id="3.40.50.2300">
    <property type="match status" value="2"/>
</dbReference>
<dbReference type="RefSeq" id="WP_149852012.1">
    <property type="nucleotide sequence ID" value="NZ_VUOB01000042.1"/>
</dbReference>
<evidence type="ECO:0000256" key="1">
    <source>
        <dbReference type="ARBA" id="ARBA00010062"/>
    </source>
</evidence>
<organism evidence="4 5">
    <name type="scientific">Solihabitans fulvus</name>
    <dbReference type="NCBI Taxonomy" id="1892852"/>
    <lineage>
        <taxon>Bacteria</taxon>
        <taxon>Bacillati</taxon>
        <taxon>Actinomycetota</taxon>
        <taxon>Actinomycetes</taxon>
        <taxon>Pseudonocardiales</taxon>
        <taxon>Pseudonocardiaceae</taxon>
        <taxon>Solihabitans</taxon>
    </lineage>
</organism>
<gene>
    <name evidence="4" type="ORF">F0L68_23990</name>
</gene>
<dbReference type="SUPFAM" id="SSF53822">
    <property type="entry name" value="Periplasmic binding protein-like I"/>
    <property type="match status" value="1"/>
</dbReference>